<name>M6Q676_9LEPT</name>
<dbReference type="EMBL" id="AHNU02000083">
    <property type="protein sequence ID" value="EMN88218.1"/>
    <property type="molecule type" value="Genomic_DNA"/>
</dbReference>
<protein>
    <submittedName>
        <fullName evidence="1">Uncharacterized protein</fullName>
    </submittedName>
</protein>
<keyword evidence="2" id="KW-1185">Reference proteome</keyword>
<organism evidence="1 2">
    <name type="scientific">Leptospira weilii str. UI 13098</name>
    <dbReference type="NCBI Taxonomy" id="1088542"/>
    <lineage>
        <taxon>Bacteria</taxon>
        <taxon>Pseudomonadati</taxon>
        <taxon>Spirochaetota</taxon>
        <taxon>Spirochaetia</taxon>
        <taxon>Leptospirales</taxon>
        <taxon>Leptospiraceae</taxon>
        <taxon>Leptospira</taxon>
    </lineage>
</organism>
<dbReference type="AlphaFoldDB" id="M6Q676"/>
<evidence type="ECO:0000313" key="1">
    <source>
        <dbReference type="EMBL" id="EMN88218.1"/>
    </source>
</evidence>
<accession>M6Q676</accession>
<proteinExistence type="predicted"/>
<gene>
    <name evidence="1" type="ORF">LEP1GSC108_0041</name>
</gene>
<comment type="caution">
    <text evidence="1">The sequence shown here is derived from an EMBL/GenBank/DDBJ whole genome shotgun (WGS) entry which is preliminary data.</text>
</comment>
<sequence length="105" mass="11906">MSSKYNPDPENLYEISLNVDLLAKNITIGILIFFCSFVSVPAEEVEKGAYIDLTKGTTCNSKSLVYWNCFVTAKPLTFSFKNLFPDSLQSVISKRLQTKNRFHKS</sequence>
<reference evidence="1 2" key="1">
    <citation type="submission" date="2013-01" db="EMBL/GenBank/DDBJ databases">
        <authorList>
            <person name="Harkins D.M."/>
            <person name="Durkin A.S."/>
            <person name="Brinkac L.M."/>
            <person name="Haft D.H."/>
            <person name="Selengut J.D."/>
            <person name="Sanka R."/>
            <person name="DePew J."/>
            <person name="Purushe J."/>
            <person name="Chanthongthip A."/>
            <person name="Lattana O."/>
            <person name="Phetsouvanh R."/>
            <person name="Newton P.N."/>
            <person name="Vinetz J.M."/>
            <person name="Sutton G.G."/>
            <person name="Nierman W.C."/>
            <person name="Fouts D.E."/>
        </authorList>
    </citation>
    <scope>NUCLEOTIDE SEQUENCE [LARGE SCALE GENOMIC DNA]</scope>
    <source>
        <strain evidence="1 2">UI 13098</strain>
    </source>
</reference>
<dbReference type="Proteomes" id="UP000012118">
    <property type="component" value="Unassembled WGS sequence"/>
</dbReference>
<evidence type="ECO:0000313" key="2">
    <source>
        <dbReference type="Proteomes" id="UP000012118"/>
    </source>
</evidence>